<keyword evidence="4" id="KW-1185">Reference proteome</keyword>
<proteinExistence type="predicted"/>
<dbReference type="InterPro" id="IPR010730">
    <property type="entry name" value="HET"/>
</dbReference>
<dbReference type="Pfam" id="PF06985">
    <property type="entry name" value="HET"/>
    <property type="match status" value="1"/>
</dbReference>
<evidence type="ECO:0000313" key="4">
    <source>
        <dbReference type="Proteomes" id="UP001172684"/>
    </source>
</evidence>
<organism evidence="3 4">
    <name type="scientific">Coniosporium apollinis</name>
    <dbReference type="NCBI Taxonomy" id="61459"/>
    <lineage>
        <taxon>Eukaryota</taxon>
        <taxon>Fungi</taxon>
        <taxon>Dikarya</taxon>
        <taxon>Ascomycota</taxon>
        <taxon>Pezizomycotina</taxon>
        <taxon>Dothideomycetes</taxon>
        <taxon>Dothideomycetes incertae sedis</taxon>
        <taxon>Coniosporium</taxon>
    </lineage>
</organism>
<evidence type="ECO:0000256" key="1">
    <source>
        <dbReference type="SAM" id="MobiDB-lite"/>
    </source>
</evidence>
<dbReference type="PANTHER" id="PTHR24148:SF73">
    <property type="entry name" value="HET DOMAIN PROTEIN (AFU_ORTHOLOGUE AFUA_8G01020)"/>
    <property type="match status" value="1"/>
</dbReference>
<dbReference type="InterPro" id="IPR052895">
    <property type="entry name" value="HetReg/Transcr_Mod"/>
</dbReference>
<evidence type="ECO:0000313" key="3">
    <source>
        <dbReference type="EMBL" id="KAJ9669443.1"/>
    </source>
</evidence>
<dbReference type="PANTHER" id="PTHR24148">
    <property type="entry name" value="ANKYRIN REPEAT DOMAIN-CONTAINING PROTEIN 39 HOMOLOG-RELATED"/>
    <property type="match status" value="1"/>
</dbReference>
<sequence>MSRARETAQHLRWALTGETDTTGWEPDKQQSRAKQLGARLLFKAFEKFADRGVDVEHRNLRPGVRKEGIPETFIHEPTIASQHEIRLVRVLPTPRYAVERHCVVKCELYRVSLRDPPAYTALSYTWGAPGAYPIWIDGKILHVQENLLMVLRWLRGYDEPERLLWIDAICINQKDPKEKTEQVAMMGQIYQAAHQVLIWLGPFYERTLAVLDELGRDADAAGVWKVNDAVYSEDHTRLRQLMLRNMHDRGGRKYFYISSIEELLQSPWFTRVWVLQEATLATAATMISHDARLPFYHFACVMELLRIWQMWFPDELNNALFVGRNQQDPNQRDWSKQLPASFILRKRFTESQGKISLLECLMIAHIFGQDNKLVHLNATDPRDRIYGLLGIAEDAEALHITPDYTKSTEAVYTEVAWALLWGGHWEVLTLCRGRKLQSLPTWVPDWTATLSKPWYIAAPRYFRASGKYSGQRLHMHPCSVGSLSLTFLGIRVGDVVDRGYRMVGFRDCIFSEPTPIGIEAIDTRFEEIQAVLLDASVGSFEGSCRVLLNNGSRWFWGLVPHRCEVGDIVVIPLGSPVPFVIRHHTQEQYQLVGEAYVYGAMDGELLETPTYQASAFTLI</sequence>
<feature type="domain" description="Heterokaryon incompatibility" evidence="2">
    <location>
        <begin position="119"/>
        <end position="277"/>
    </location>
</feature>
<gene>
    <name evidence="3" type="ORF">H2201_000310</name>
</gene>
<dbReference type="Proteomes" id="UP001172684">
    <property type="component" value="Unassembled WGS sequence"/>
</dbReference>
<dbReference type="EMBL" id="JAPDRL010000002">
    <property type="protein sequence ID" value="KAJ9669443.1"/>
    <property type="molecule type" value="Genomic_DNA"/>
</dbReference>
<evidence type="ECO:0000259" key="2">
    <source>
        <dbReference type="Pfam" id="PF06985"/>
    </source>
</evidence>
<reference evidence="3" key="1">
    <citation type="submission" date="2022-10" db="EMBL/GenBank/DDBJ databases">
        <title>Culturing micro-colonial fungi from biological soil crusts in the Mojave desert and describing Neophaeococcomyces mojavensis, and introducing the new genera and species Taxawa tesnikishii.</title>
        <authorList>
            <person name="Kurbessoian T."/>
            <person name="Stajich J.E."/>
        </authorList>
    </citation>
    <scope>NUCLEOTIDE SEQUENCE</scope>
    <source>
        <strain evidence="3">TK_1</strain>
    </source>
</reference>
<protein>
    <recommendedName>
        <fullName evidence="2">Heterokaryon incompatibility domain-containing protein</fullName>
    </recommendedName>
</protein>
<name>A0ABQ9P994_9PEZI</name>
<feature type="region of interest" description="Disordered" evidence="1">
    <location>
        <begin position="1"/>
        <end position="30"/>
    </location>
</feature>
<dbReference type="Pfam" id="PF26639">
    <property type="entry name" value="Het-6_barrel"/>
    <property type="match status" value="1"/>
</dbReference>
<accession>A0ABQ9P994</accession>
<comment type="caution">
    <text evidence="3">The sequence shown here is derived from an EMBL/GenBank/DDBJ whole genome shotgun (WGS) entry which is preliminary data.</text>
</comment>